<comment type="catalytic activity">
    <reaction evidence="1">
        <text>O-phospho-L-seryl-[protein] + H2O = L-seryl-[protein] + phosphate</text>
        <dbReference type="Rhea" id="RHEA:20629"/>
        <dbReference type="Rhea" id="RHEA-COMP:9863"/>
        <dbReference type="Rhea" id="RHEA-COMP:11604"/>
        <dbReference type="ChEBI" id="CHEBI:15377"/>
        <dbReference type="ChEBI" id="CHEBI:29999"/>
        <dbReference type="ChEBI" id="CHEBI:43474"/>
        <dbReference type="ChEBI" id="CHEBI:83421"/>
        <dbReference type="EC" id="3.1.3.16"/>
    </reaction>
</comment>
<keyword evidence="1" id="KW-0378">Hydrolase</keyword>
<comment type="cofactor">
    <cofactor evidence="1">
        <name>Mn(2+)</name>
        <dbReference type="ChEBI" id="CHEBI:29035"/>
    </cofactor>
</comment>
<organism evidence="3 4">
    <name type="scientific">Conidiobolus coronatus (strain ATCC 28846 / CBS 209.66 / NRRL 28638)</name>
    <name type="common">Delacroixia coronata</name>
    <dbReference type="NCBI Taxonomy" id="796925"/>
    <lineage>
        <taxon>Eukaryota</taxon>
        <taxon>Fungi</taxon>
        <taxon>Fungi incertae sedis</taxon>
        <taxon>Zoopagomycota</taxon>
        <taxon>Entomophthoromycotina</taxon>
        <taxon>Entomophthoromycetes</taxon>
        <taxon>Entomophthorales</taxon>
        <taxon>Ancylistaceae</taxon>
        <taxon>Conidiobolus</taxon>
    </lineage>
</organism>
<dbReference type="Gene3D" id="3.60.40.10">
    <property type="entry name" value="PPM-type phosphatase domain"/>
    <property type="match status" value="1"/>
</dbReference>
<dbReference type="OrthoDB" id="60843at2759"/>
<evidence type="ECO:0000259" key="2">
    <source>
        <dbReference type="PROSITE" id="PS51746"/>
    </source>
</evidence>
<evidence type="ECO:0000313" key="4">
    <source>
        <dbReference type="Proteomes" id="UP000070444"/>
    </source>
</evidence>
<dbReference type="InterPro" id="IPR036457">
    <property type="entry name" value="PPM-type-like_dom_sf"/>
</dbReference>
<dbReference type="InterPro" id="IPR039123">
    <property type="entry name" value="PPTC7"/>
</dbReference>
<comment type="catalytic activity">
    <reaction evidence="1">
        <text>O-phospho-L-threonyl-[protein] + H2O = L-threonyl-[protein] + phosphate</text>
        <dbReference type="Rhea" id="RHEA:47004"/>
        <dbReference type="Rhea" id="RHEA-COMP:11060"/>
        <dbReference type="Rhea" id="RHEA-COMP:11605"/>
        <dbReference type="ChEBI" id="CHEBI:15377"/>
        <dbReference type="ChEBI" id="CHEBI:30013"/>
        <dbReference type="ChEBI" id="CHEBI:43474"/>
        <dbReference type="ChEBI" id="CHEBI:61977"/>
        <dbReference type="EC" id="3.1.3.16"/>
    </reaction>
</comment>
<accession>A0A137NPQ4</accession>
<name>A0A137NPQ4_CONC2</name>
<keyword evidence="1" id="KW-0460">Magnesium</keyword>
<feature type="domain" description="PPM-type phosphatase" evidence="2">
    <location>
        <begin position="46"/>
        <end position="341"/>
    </location>
</feature>
<dbReference type="SUPFAM" id="SSF81606">
    <property type="entry name" value="PP2C-like"/>
    <property type="match status" value="1"/>
</dbReference>
<dbReference type="PANTHER" id="PTHR12320:SF1">
    <property type="entry name" value="PROTEIN PHOSPHATASE PTC7 HOMOLOG"/>
    <property type="match status" value="1"/>
</dbReference>
<keyword evidence="4" id="KW-1185">Reference proteome</keyword>
<dbReference type="OMA" id="EDCFRDE"/>
<keyword evidence="1" id="KW-0479">Metal-binding</keyword>
<protein>
    <recommendedName>
        <fullName evidence="1">Protein phosphatase</fullName>
        <ecNumber evidence="1">3.1.3.16</ecNumber>
    </recommendedName>
</protein>
<proteinExistence type="inferred from homology"/>
<dbReference type="GO" id="GO:0046872">
    <property type="term" value="F:metal ion binding"/>
    <property type="evidence" value="ECO:0007669"/>
    <property type="project" value="UniProtKB-UniRule"/>
</dbReference>
<dbReference type="SMART" id="SM00332">
    <property type="entry name" value="PP2Cc"/>
    <property type="match status" value="1"/>
</dbReference>
<dbReference type="PROSITE" id="PS51746">
    <property type="entry name" value="PPM_2"/>
    <property type="match status" value="1"/>
</dbReference>
<dbReference type="EMBL" id="KQ965241">
    <property type="protein sequence ID" value="KXN64716.1"/>
    <property type="molecule type" value="Genomic_DNA"/>
</dbReference>
<dbReference type="PANTHER" id="PTHR12320">
    <property type="entry name" value="PROTEIN PHOSPHATASE 2C"/>
    <property type="match status" value="1"/>
</dbReference>
<dbReference type="Proteomes" id="UP000070444">
    <property type="component" value="Unassembled WGS sequence"/>
</dbReference>
<comment type="cofactor">
    <cofactor evidence="1">
        <name>Mg(2+)</name>
        <dbReference type="ChEBI" id="CHEBI:18420"/>
    </cofactor>
</comment>
<dbReference type="GO" id="GO:0004722">
    <property type="term" value="F:protein serine/threonine phosphatase activity"/>
    <property type="evidence" value="ECO:0007669"/>
    <property type="project" value="UniProtKB-EC"/>
</dbReference>
<dbReference type="STRING" id="796925.A0A137NPQ4"/>
<evidence type="ECO:0000313" key="3">
    <source>
        <dbReference type="EMBL" id="KXN64716.1"/>
    </source>
</evidence>
<dbReference type="EC" id="3.1.3.16" evidence="1"/>
<dbReference type="AlphaFoldDB" id="A0A137NPQ4"/>
<reference evidence="3 4" key="1">
    <citation type="journal article" date="2015" name="Genome Biol. Evol.">
        <title>Phylogenomic analyses indicate that early fungi evolved digesting cell walls of algal ancestors of land plants.</title>
        <authorList>
            <person name="Chang Y."/>
            <person name="Wang S."/>
            <person name="Sekimoto S."/>
            <person name="Aerts A.L."/>
            <person name="Choi C."/>
            <person name="Clum A."/>
            <person name="LaButti K.M."/>
            <person name="Lindquist E.A."/>
            <person name="Yee Ngan C."/>
            <person name="Ohm R.A."/>
            <person name="Salamov A.A."/>
            <person name="Grigoriev I.V."/>
            <person name="Spatafora J.W."/>
            <person name="Berbee M.L."/>
        </authorList>
    </citation>
    <scope>NUCLEOTIDE SEQUENCE [LARGE SCALE GENOMIC DNA]</scope>
    <source>
        <strain evidence="3 4">NRRL 28638</strain>
    </source>
</reference>
<comment type="similarity">
    <text evidence="1">Belongs to the PP2C family.</text>
</comment>
<evidence type="ECO:0000256" key="1">
    <source>
        <dbReference type="RuleBase" id="RU366020"/>
    </source>
</evidence>
<gene>
    <name evidence="3" type="ORF">CONCODRAFT_80921</name>
</gene>
<keyword evidence="1" id="KW-0464">Manganese</keyword>
<dbReference type="InterPro" id="IPR001932">
    <property type="entry name" value="PPM-type_phosphatase-like_dom"/>
</dbReference>
<keyword evidence="1" id="KW-0904">Protein phosphatase</keyword>
<sequence>MSSTIGKIQWGIGFIPKYRQRILSSTFPSIKHFKGVNLVEKLPLHNSSYRRKKWAKVDAGEDAFFNLSTPYGGYIGVADGVGGWEDVGVDSSHFSWTLMTNCNDILKEKLSLNDYNITHNPTPQQLLDLSYKRLIDSKKVMAGSSTASIVQFDKVNSLLNTCNLGDSGYIIIRNFNQIIYKSKPMHHFFNCPYQLSLSPENAKRGLDSSDSVNDSQTSQHKLYPNDLVIVATDGLFDNLFDEETLSIVQNEFINISPNMGDSYSNSIHFSNNDNYDPTLLAGDSRLDQKVRKLAQKLTDTARRLSYNKKRMSPWAQYAIENGYPEEIGGKVDDITVLVALVQPTAE</sequence>